<evidence type="ECO:0000313" key="15">
    <source>
        <dbReference type="EMBL" id="CAD7249536.1"/>
    </source>
</evidence>
<evidence type="ECO:0000256" key="8">
    <source>
        <dbReference type="ARBA" id="ARBA00022552"/>
    </source>
</evidence>
<evidence type="ECO:0000256" key="7">
    <source>
        <dbReference type="ARBA" id="ARBA00022517"/>
    </source>
</evidence>
<comment type="function">
    <text evidence="13">Required for proper chromosome segregation during mitosis and error-free mitotic progression.</text>
</comment>
<evidence type="ECO:0000256" key="1">
    <source>
        <dbReference type="ARBA" id="ARBA00004090"/>
    </source>
</evidence>
<evidence type="ECO:0000256" key="3">
    <source>
        <dbReference type="ARBA" id="ARBA00004604"/>
    </source>
</evidence>
<dbReference type="OrthoDB" id="277961at2759"/>
<evidence type="ECO:0000256" key="13">
    <source>
        <dbReference type="ARBA" id="ARBA00093307"/>
    </source>
</evidence>
<dbReference type="AlphaFoldDB" id="A0A7R9A8Q0"/>
<evidence type="ECO:0000256" key="10">
    <source>
        <dbReference type="ARBA" id="ARBA00022934"/>
    </source>
</evidence>
<gene>
    <name evidence="15" type="ORF">DSTB1V02_LOCUS9327</name>
</gene>
<keyword evidence="6" id="KW-0158">Chromosome</keyword>
<dbReference type="Pfam" id="PF03879">
    <property type="entry name" value="Cgr1"/>
    <property type="match status" value="1"/>
</dbReference>
<reference evidence="15" key="1">
    <citation type="submission" date="2020-11" db="EMBL/GenBank/DDBJ databases">
        <authorList>
            <person name="Tran Van P."/>
        </authorList>
    </citation>
    <scope>NUCLEOTIDE SEQUENCE</scope>
</reference>
<name>A0A7R9A8Q0_9CRUS</name>
<comment type="function">
    <text evidence="1">Involved in nucleolar integrity and required for processing of the pre-rRNA for the 60S ribosome subunit.</text>
</comment>
<dbReference type="EMBL" id="CAJPEV010002345">
    <property type="protein sequence ID" value="CAG0896600.1"/>
    <property type="molecule type" value="Genomic_DNA"/>
</dbReference>
<dbReference type="GO" id="GO:0006364">
    <property type="term" value="P:rRNA processing"/>
    <property type="evidence" value="ECO:0007669"/>
    <property type="project" value="UniProtKB-KW"/>
</dbReference>
<feature type="region of interest" description="Disordered" evidence="14">
    <location>
        <begin position="190"/>
        <end position="210"/>
    </location>
</feature>
<feature type="region of interest" description="Disordered" evidence="14">
    <location>
        <begin position="1"/>
        <end position="60"/>
    </location>
</feature>
<keyword evidence="7" id="KW-0690">Ribosome biogenesis</keyword>
<feature type="region of interest" description="Disordered" evidence="14">
    <location>
        <begin position="83"/>
        <end position="132"/>
    </location>
</feature>
<comment type="similarity">
    <text evidence="4">Belongs to the CGR1 family.</text>
</comment>
<dbReference type="EMBL" id="LR901862">
    <property type="protein sequence ID" value="CAD7249536.1"/>
    <property type="molecule type" value="Genomic_DNA"/>
</dbReference>
<keyword evidence="12" id="KW-0539">Nucleus</keyword>
<evidence type="ECO:0000256" key="4">
    <source>
        <dbReference type="ARBA" id="ARBA00007869"/>
    </source>
</evidence>
<evidence type="ECO:0000313" key="16">
    <source>
        <dbReference type="Proteomes" id="UP000677054"/>
    </source>
</evidence>
<evidence type="ECO:0000256" key="9">
    <source>
        <dbReference type="ARBA" id="ARBA00022553"/>
    </source>
</evidence>
<dbReference type="PANTHER" id="PTHR13557:SF1">
    <property type="entry name" value="COILED-COIL DOMAIN-CONTAINING PROTEIN 86"/>
    <property type="match status" value="1"/>
</dbReference>
<protein>
    <recommendedName>
        <fullName evidence="5">Coiled-coil domain-containing protein 86</fullName>
    </recommendedName>
</protein>
<dbReference type="InterPro" id="IPR026570">
    <property type="entry name" value="CCDC86"/>
</dbReference>
<accession>A0A7R9A8Q0</accession>
<feature type="compositionally biased region" description="Basic and acidic residues" evidence="14">
    <location>
        <begin position="36"/>
        <end position="47"/>
    </location>
</feature>
<dbReference type="Proteomes" id="UP000677054">
    <property type="component" value="Unassembled WGS sequence"/>
</dbReference>
<keyword evidence="9" id="KW-0597">Phosphoprotein</keyword>
<keyword evidence="16" id="KW-1185">Reference proteome</keyword>
<dbReference type="GO" id="GO:0005730">
    <property type="term" value="C:nucleolus"/>
    <property type="evidence" value="ECO:0007669"/>
    <property type="project" value="UniProtKB-SubCell"/>
</dbReference>
<proteinExistence type="inferred from homology"/>
<evidence type="ECO:0000256" key="6">
    <source>
        <dbReference type="ARBA" id="ARBA00022454"/>
    </source>
</evidence>
<evidence type="ECO:0000256" key="12">
    <source>
        <dbReference type="ARBA" id="ARBA00023242"/>
    </source>
</evidence>
<keyword evidence="10" id="KW-0164">Citrullination</keyword>
<evidence type="ECO:0000256" key="5">
    <source>
        <dbReference type="ARBA" id="ARBA00016738"/>
    </source>
</evidence>
<evidence type="ECO:0000256" key="11">
    <source>
        <dbReference type="ARBA" id="ARBA00023054"/>
    </source>
</evidence>
<dbReference type="PANTHER" id="PTHR13557">
    <property type="entry name" value="COILED-COIL DOMAIN-CONTAINING PROTEIN 86"/>
    <property type="match status" value="1"/>
</dbReference>
<evidence type="ECO:0000256" key="14">
    <source>
        <dbReference type="SAM" id="MobiDB-lite"/>
    </source>
</evidence>
<keyword evidence="11" id="KW-0175">Coiled coil</keyword>
<comment type="subcellular location">
    <subcellularLocation>
        <location evidence="2">Chromosome</location>
    </subcellularLocation>
    <subcellularLocation>
        <location evidence="3">Nucleus</location>
        <location evidence="3">Nucleolus</location>
    </subcellularLocation>
</comment>
<evidence type="ECO:0000256" key="2">
    <source>
        <dbReference type="ARBA" id="ARBA00004286"/>
    </source>
</evidence>
<dbReference type="InterPro" id="IPR005579">
    <property type="entry name" value="Cgr1-like"/>
</dbReference>
<organism evidence="15">
    <name type="scientific">Darwinula stevensoni</name>
    <dbReference type="NCBI Taxonomy" id="69355"/>
    <lineage>
        <taxon>Eukaryota</taxon>
        <taxon>Metazoa</taxon>
        <taxon>Ecdysozoa</taxon>
        <taxon>Arthropoda</taxon>
        <taxon>Crustacea</taxon>
        <taxon>Oligostraca</taxon>
        <taxon>Ostracoda</taxon>
        <taxon>Podocopa</taxon>
        <taxon>Podocopida</taxon>
        <taxon>Darwinulocopina</taxon>
        <taxon>Darwinuloidea</taxon>
        <taxon>Darwinulidae</taxon>
        <taxon>Darwinula</taxon>
    </lineage>
</organism>
<keyword evidence="8" id="KW-0698">rRNA processing</keyword>
<sequence length="252" mass="28870">MVSTRRKTYSPRTAQVVSSPRRARVRPEGMSTPSTSKKESRKSHMEICNDENINGTGKEAGLKPAKVKEVIKMLPAIEAVMEISETEPTDISGNGVKEVEDKENCRQPPPGPGPNLSKQHIKSKSVPIDEKNSSKIIKGANISGRFWKTVKPRPSRIVEVPGLKKSWEKKVKERLDMKRVKELEKQLKAERNQRLEKKRKQVQERRKRKEENIRMAEVVQVIKNTTKLKKMRKKDLVNVQKRDTLHLLQGKS</sequence>
<dbReference type="GO" id="GO:0005694">
    <property type="term" value="C:chromosome"/>
    <property type="evidence" value="ECO:0007669"/>
    <property type="project" value="UniProtKB-SubCell"/>
</dbReference>